<dbReference type="Proteomes" id="UP001064048">
    <property type="component" value="Chromosome 12"/>
</dbReference>
<proteinExistence type="predicted"/>
<protein>
    <submittedName>
        <fullName evidence="1">Uncharacterized protein</fullName>
    </submittedName>
</protein>
<evidence type="ECO:0000313" key="2">
    <source>
        <dbReference type="Proteomes" id="UP001064048"/>
    </source>
</evidence>
<sequence length="69" mass="7214">QSSPRGTNAVRAHDARQPRAARVPRERTPATANRVEALSASDKACAAGGHSLVRMQGAGRGRPPGGRCR</sequence>
<name>A0ACC0JYP0_CHOFU</name>
<feature type="non-terminal residue" evidence="1">
    <location>
        <position position="1"/>
    </location>
</feature>
<dbReference type="EMBL" id="CM046112">
    <property type="protein sequence ID" value="KAI8429292.1"/>
    <property type="molecule type" value="Genomic_DNA"/>
</dbReference>
<organism evidence="1 2">
    <name type="scientific">Choristoneura fumiferana</name>
    <name type="common">Spruce budworm moth</name>
    <name type="synonym">Archips fumiferana</name>
    <dbReference type="NCBI Taxonomy" id="7141"/>
    <lineage>
        <taxon>Eukaryota</taxon>
        <taxon>Metazoa</taxon>
        <taxon>Ecdysozoa</taxon>
        <taxon>Arthropoda</taxon>
        <taxon>Hexapoda</taxon>
        <taxon>Insecta</taxon>
        <taxon>Pterygota</taxon>
        <taxon>Neoptera</taxon>
        <taxon>Endopterygota</taxon>
        <taxon>Lepidoptera</taxon>
        <taxon>Glossata</taxon>
        <taxon>Ditrysia</taxon>
        <taxon>Tortricoidea</taxon>
        <taxon>Tortricidae</taxon>
        <taxon>Tortricinae</taxon>
        <taxon>Choristoneura</taxon>
    </lineage>
</organism>
<keyword evidence="2" id="KW-1185">Reference proteome</keyword>
<comment type="caution">
    <text evidence="1">The sequence shown here is derived from an EMBL/GenBank/DDBJ whole genome shotgun (WGS) entry which is preliminary data.</text>
</comment>
<gene>
    <name evidence="1" type="ORF">MSG28_007793</name>
</gene>
<evidence type="ECO:0000313" key="1">
    <source>
        <dbReference type="EMBL" id="KAI8429292.1"/>
    </source>
</evidence>
<reference evidence="1 2" key="1">
    <citation type="journal article" date="2022" name="Genome Biol. Evol.">
        <title>The Spruce Budworm Genome: Reconstructing the Evolutionary History of Antifreeze Proteins.</title>
        <authorList>
            <person name="Beliveau C."/>
            <person name="Gagne P."/>
            <person name="Picq S."/>
            <person name="Vernygora O."/>
            <person name="Keeling C.I."/>
            <person name="Pinkney K."/>
            <person name="Doucet D."/>
            <person name="Wen F."/>
            <person name="Johnston J.S."/>
            <person name="Maaroufi H."/>
            <person name="Boyle B."/>
            <person name="Laroche J."/>
            <person name="Dewar K."/>
            <person name="Juretic N."/>
            <person name="Blackburn G."/>
            <person name="Nisole A."/>
            <person name="Brunet B."/>
            <person name="Brandao M."/>
            <person name="Lumley L."/>
            <person name="Duan J."/>
            <person name="Quan G."/>
            <person name="Lucarotti C.J."/>
            <person name="Roe A.D."/>
            <person name="Sperling F.A.H."/>
            <person name="Levesque R.C."/>
            <person name="Cusson M."/>
        </authorList>
    </citation>
    <scope>NUCLEOTIDE SEQUENCE [LARGE SCALE GENOMIC DNA]</scope>
    <source>
        <strain evidence="1">Glfc:IPQL:Cfum</strain>
    </source>
</reference>
<accession>A0ACC0JYP0</accession>